<dbReference type="EMBL" id="CP014230">
    <property type="protein sequence ID" value="AMD92628.1"/>
    <property type="molecule type" value="Genomic_DNA"/>
</dbReference>
<feature type="transmembrane region" description="Helical" evidence="1">
    <location>
        <begin position="223"/>
        <end position="244"/>
    </location>
</feature>
<keyword evidence="1" id="KW-0472">Membrane</keyword>
<dbReference type="KEGG" id="doa:AXF15_05550"/>
<sequence length="255" mass="28553">MAVYWLSVVGLVIAAYASAYYYDFRYETLGSMRALFAAVTAVCLLTVAFIFTNNMTLMLVPEDWTAYFDNAAGTILHFREPTLIPRYLHIVVSSVAVGGLFLSLVWHCKKNAPEAPRWIAHGLDWYAFATMAQMATGLWFLRAMPERVKHLLLGGAPLHTMVFALGAVLGMVSISTALQRRVRLTTTLLLMTMVLMAYLRDLVRDAYLSPYFQVGQRTVTGEYLPLILFILTLAAGLAVLAWLLRTVARDMEVRS</sequence>
<feature type="transmembrane region" description="Helical" evidence="1">
    <location>
        <begin position="34"/>
        <end position="52"/>
    </location>
</feature>
<feature type="transmembrane region" description="Helical" evidence="1">
    <location>
        <begin position="184"/>
        <end position="203"/>
    </location>
</feature>
<dbReference type="STRING" id="888061.AXF15_05550"/>
<dbReference type="OrthoDB" id="9810382at2"/>
<keyword evidence="1" id="KW-1133">Transmembrane helix</keyword>
<dbReference type="RefSeq" id="WP_066604460.1">
    <property type="nucleotide sequence ID" value="NZ_CP014230.1"/>
</dbReference>
<reference evidence="3" key="1">
    <citation type="submission" date="2016-02" db="EMBL/GenBank/DDBJ databases">
        <authorList>
            <person name="Holder M.E."/>
            <person name="Ajami N.J."/>
            <person name="Petrosino J.F."/>
        </authorList>
    </citation>
    <scope>NUCLEOTIDE SEQUENCE [LARGE SCALE GENOMIC DNA]</scope>
    <source>
        <strain evidence="3">DSM 12838</strain>
    </source>
</reference>
<name>A0A109W5U7_9BACT</name>
<evidence type="ECO:0000313" key="2">
    <source>
        <dbReference type="EMBL" id="AMD92628.1"/>
    </source>
</evidence>
<feature type="transmembrane region" description="Helical" evidence="1">
    <location>
        <begin position="87"/>
        <end position="106"/>
    </location>
</feature>
<keyword evidence="1" id="KW-0812">Transmembrane</keyword>
<feature type="transmembrane region" description="Helical" evidence="1">
    <location>
        <begin position="6"/>
        <end position="22"/>
    </location>
</feature>
<feature type="transmembrane region" description="Helical" evidence="1">
    <location>
        <begin position="152"/>
        <end position="172"/>
    </location>
</feature>
<feature type="transmembrane region" description="Helical" evidence="1">
    <location>
        <begin position="118"/>
        <end position="140"/>
    </location>
</feature>
<evidence type="ECO:0000313" key="3">
    <source>
        <dbReference type="Proteomes" id="UP000063964"/>
    </source>
</evidence>
<gene>
    <name evidence="2" type="ORF">AXF15_05550</name>
</gene>
<dbReference type="Proteomes" id="UP000063964">
    <property type="component" value="Chromosome"/>
</dbReference>
<evidence type="ECO:0000256" key="1">
    <source>
        <dbReference type="SAM" id="Phobius"/>
    </source>
</evidence>
<accession>A0A109W5U7</accession>
<dbReference type="AlphaFoldDB" id="A0A109W5U7"/>
<organism evidence="2 3">
    <name type="scientific">Desulfomicrobium orale DSM 12838</name>
    <dbReference type="NCBI Taxonomy" id="888061"/>
    <lineage>
        <taxon>Bacteria</taxon>
        <taxon>Pseudomonadati</taxon>
        <taxon>Thermodesulfobacteriota</taxon>
        <taxon>Desulfovibrionia</taxon>
        <taxon>Desulfovibrionales</taxon>
        <taxon>Desulfomicrobiaceae</taxon>
        <taxon>Desulfomicrobium</taxon>
    </lineage>
</organism>
<proteinExistence type="predicted"/>
<keyword evidence="3" id="KW-1185">Reference proteome</keyword>
<protein>
    <submittedName>
        <fullName evidence="2">Uncharacterized protein</fullName>
    </submittedName>
</protein>